<dbReference type="OrthoDB" id="1741334at2759"/>
<dbReference type="Proteomes" id="UP000002872">
    <property type="component" value="Unassembled WGS sequence"/>
</dbReference>
<dbReference type="GO" id="GO:0016226">
    <property type="term" value="P:iron-sulfur cluster assembly"/>
    <property type="evidence" value="ECO:0007669"/>
    <property type="project" value="InterPro"/>
</dbReference>
<dbReference type="GO" id="GO:0005829">
    <property type="term" value="C:cytosol"/>
    <property type="evidence" value="ECO:0007669"/>
    <property type="project" value="TreeGrafter"/>
</dbReference>
<evidence type="ECO:0000256" key="5">
    <source>
        <dbReference type="ARBA" id="ARBA00023014"/>
    </source>
</evidence>
<dbReference type="Pfam" id="PF10609">
    <property type="entry name" value="ParA"/>
    <property type="match status" value="1"/>
</dbReference>
<dbReference type="InterPro" id="IPR019591">
    <property type="entry name" value="Mrp/NBP35_ATP-bd"/>
</dbReference>
<evidence type="ECO:0000256" key="2">
    <source>
        <dbReference type="ARBA" id="ARBA00022741"/>
    </source>
</evidence>
<dbReference type="SUPFAM" id="SSF52540">
    <property type="entry name" value="P-loop containing nucleoside triphosphate hydrolases"/>
    <property type="match status" value="1"/>
</dbReference>
<dbReference type="VEuPathDB" id="MicrosporidiaDB:NEQG_02612"/>
<protein>
    <submittedName>
        <fullName evidence="6">Uncharacterized protein</fullName>
    </submittedName>
</protein>
<dbReference type="HOGENOM" id="CLU_024839_0_1_1"/>
<keyword evidence="4" id="KW-0408">Iron</keyword>
<dbReference type="GO" id="GO:0005524">
    <property type="term" value="F:ATP binding"/>
    <property type="evidence" value="ECO:0007669"/>
    <property type="project" value="UniProtKB-KW"/>
</dbReference>
<keyword evidence="7" id="KW-1185">Reference proteome</keyword>
<accession>I3EDI0</accession>
<evidence type="ECO:0000256" key="4">
    <source>
        <dbReference type="ARBA" id="ARBA00023004"/>
    </source>
</evidence>
<sequence>MSCETSCSSCPSKGMCAIKNEGNIPSEIQKKFMNKTVVGVMSGKGGVGKSTISASLALQISKEKRACLIDADIAGPSISRVTGVDSSHIIAEKLIPSQLDSLDIFTPERGKEKYTKGIEILQYLESIDVEEYDVVVIDTPPGTSDIHIALAKHIPEINIILVSTPHRLSIADTNRQISFCNKSSLKIIGVVENMSGHTCGHCNFFIPVHKTLQLEGIGEDVPRITVPMNQTIAKESDCGVVKSVTAYMNIKELKIFN</sequence>
<dbReference type="GO" id="GO:0140663">
    <property type="term" value="F:ATP-dependent FeS chaperone activity"/>
    <property type="evidence" value="ECO:0007669"/>
    <property type="project" value="InterPro"/>
</dbReference>
<gene>
    <name evidence="6" type="ORF">NEQG_02612</name>
</gene>
<keyword evidence="2" id="KW-0547">Nucleotide-binding</keyword>
<dbReference type="GO" id="GO:0046872">
    <property type="term" value="F:metal ion binding"/>
    <property type="evidence" value="ECO:0007669"/>
    <property type="project" value="UniProtKB-KW"/>
</dbReference>
<dbReference type="STRING" id="935791.I3EDI0"/>
<reference evidence="6" key="1">
    <citation type="submission" date="2011-01" db="EMBL/GenBank/DDBJ databases">
        <title>The Genome Sequence of Nematocida parisii strain ERTm3.</title>
        <authorList>
            <consortium name="The Broad Institute Genome Sequencing Platform"/>
            <consortium name="The Broad Institute Genome Sequencing Center for Infectious Disease"/>
            <person name="Cuomo C."/>
            <person name="Troemel E."/>
            <person name="Young S.K."/>
            <person name="Zeng Q."/>
            <person name="Gargeya S."/>
            <person name="Fitzgerald M."/>
            <person name="Haas B."/>
            <person name="Abouelleil A."/>
            <person name="Alvarado L."/>
            <person name="Arachchi H.M."/>
            <person name="Berlin A."/>
            <person name="Chapman S.B."/>
            <person name="Gearin G."/>
            <person name="Goldberg J."/>
            <person name="Griggs A."/>
            <person name="Gujja S."/>
            <person name="Hansen M."/>
            <person name="Heiman D."/>
            <person name="Howarth C."/>
            <person name="Larimer J."/>
            <person name="Lui A."/>
            <person name="MacDonald P.J.P."/>
            <person name="McCowen C."/>
            <person name="Montmayeur A."/>
            <person name="Murphy C."/>
            <person name="Neiman D."/>
            <person name="Pearson M."/>
            <person name="Priest M."/>
            <person name="Roberts A."/>
            <person name="Saif S."/>
            <person name="Shea T."/>
            <person name="Sisk P."/>
            <person name="Stolte C."/>
            <person name="Sykes S."/>
            <person name="Wortman J."/>
            <person name="Nusbaum C."/>
            <person name="Birren B."/>
        </authorList>
    </citation>
    <scope>NUCLEOTIDE SEQUENCE</scope>
    <source>
        <strain evidence="6">ERTm3</strain>
    </source>
</reference>
<dbReference type="PANTHER" id="PTHR23264">
    <property type="entry name" value="NUCLEOTIDE-BINDING PROTEIN NBP35 YEAST -RELATED"/>
    <property type="match status" value="1"/>
</dbReference>
<dbReference type="EMBL" id="GL870884">
    <property type="protein sequence ID" value="EIJ87277.1"/>
    <property type="molecule type" value="Genomic_DNA"/>
</dbReference>
<dbReference type="Gene3D" id="3.40.50.300">
    <property type="entry name" value="P-loop containing nucleotide triphosphate hydrolases"/>
    <property type="match status" value="1"/>
</dbReference>
<dbReference type="OMA" id="EMDCQVG"/>
<keyword evidence="3" id="KW-0067">ATP-binding</keyword>
<evidence type="ECO:0000256" key="3">
    <source>
        <dbReference type="ARBA" id="ARBA00022840"/>
    </source>
</evidence>
<evidence type="ECO:0000313" key="6">
    <source>
        <dbReference type="EMBL" id="EIJ87277.1"/>
    </source>
</evidence>
<dbReference type="InParanoid" id="I3EDI0"/>
<dbReference type="PANTHER" id="PTHR23264:SF19">
    <property type="entry name" value="CYTOSOLIC FE-S CLUSTER ASSEMBLY FACTOR NUBP2"/>
    <property type="match status" value="1"/>
</dbReference>
<evidence type="ECO:0000313" key="7">
    <source>
        <dbReference type="Proteomes" id="UP000002872"/>
    </source>
</evidence>
<dbReference type="InterPro" id="IPR033756">
    <property type="entry name" value="YlxH/NBP35"/>
</dbReference>
<proteinExistence type="predicted"/>
<evidence type="ECO:0000256" key="1">
    <source>
        <dbReference type="ARBA" id="ARBA00022723"/>
    </source>
</evidence>
<keyword evidence="5" id="KW-0411">Iron-sulfur</keyword>
<keyword evidence="1" id="KW-0479">Metal-binding</keyword>
<dbReference type="AlphaFoldDB" id="I3EDI0"/>
<dbReference type="InterPro" id="IPR027417">
    <property type="entry name" value="P-loop_NTPase"/>
</dbReference>
<name>I3EDI0_NEMP3</name>
<dbReference type="GO" id="GO:0051536">
    <property type="term" value="F:iron-sulfur cluster binding"/>
    <property type="evidence" value="ECO:0007669"/>
    <property type="project" value="UniProtKB-KW"/>
</dbReference>
<organism evidence="6 7">
    <name type="scientific">Nematocida parisii (strain ERTm3)</name>
    <name type="common">Nematode killer fungus</name>
    <dbReference type="NCBI Taxonomy" id="935791"/>
    <lineage>
        <taxon>Eukaryota</taxon>
        <taxon>Fungi</taxon>
        <taxon>Fungi incertae sedis</taxon>
        <taxon>Microsporidia</taxon>
        <taxon>Nematocida</taxon>
    </lineage>
</organism>